<dbReference type="SUPFAM" id="SSF69500">
    <property type="entry name" value="DTD-like"/>
    <property type="match status" value="1"/>
</dbReference>
<comment type="subcellular location">
    <subcellularLocation>
        <location evidence="4">Cytoplasm</location>
    </subcellularLocation>
</comment>
<dbReference type="RefSeq" id="WP_148602176.1">
    <property type="nucleotide sequence ID" value="NZ_RXYB01000001.1"/>
</dbReference>
<comment type="catalytic activity">
    <reaction evidence="4">
        <text>a D-aminoacyl-tRNA + H2O = a tRNA + a D-alpha-amino acid + H(+)</text>
        <dbReference type="Rhea" id="RHEA:13953"/>
        <dbReference type="Rhea" id="RHEA-COMP:10123"/>
        <dbReference type="Rhea" id="RHEA-COMP:10124"/>
        <dbReference type="ChEBI" id="CHEBI:15377"/>
        <dbReference type="ChEBI" id="CHEBI:15378"/>
        <dbReference type="ChEBI" id="CHEBI:59871"/>
        <dbReference type="ChEBI" id="CHEBI:78442"/>
        <dbReference type="ChEBI" id="CHEBI:79333"/>
        <dbReference type="EC" id="3.1.1.96"/>
    </reaction>
</comment>
<evidence type="ECO:0000313" key="6">
    <source>
        <dbReference type="Proteomes" id="UP000653358"/>
    </source>
</evidence>
<dbReference type="PANTHER" id="PTHR10472">
    <property type="entry name" value="D-TYROSYL-TRNA TYR DEACYLASE"/>
    <property type="match status" value="1"/>
</dbReference>
<keyword evidence="2 4" id="KW-0820">tRNA-binding</keyword>
<evidence type="ECO:0000256" key="2">
    <source>
        <dbReference type="ARBA" id="ARBA00022555"/>
    </source>
</evidence>
<keyword evidence="6" id="KW-1185">Reference proteome</keyword>
<dbReference type="HAMAP" id="MF_00518">
    <property type="entry name" value="Deacylase_Dtd"/>
    <property type="match status" value="1"/>
</dbReference>
<accession>A0ABR6WG74</accession>
<dbReference type="EMBL" id="WJBB01000001">
    <property type="protein sequence ID" value="MBC3795509.1"/>
    <property type="molecule type" value="Genomic_DNA"/>
</dbReference>
<comment type="domain">
    <text evidence="4">A Gly-cisPro motif from one monomer fits into the active site of the other monomer to allow specific chiral rejection of L-amino acids.</text>
</comment>
<comment type="function">
    <text evidence="4">An aminoacyl-tRNA editing enzyme that deacylates mischarged D-aminoacyl-tRNAs. Also deacylates mischarged glycyl-tRNA(Ala), protecting cells against glycine mischarging by AlaRS. Acts via tRNA-based rather than protein-based catalysis; rejects L-amino acids rather than detecting D-amino acids in the active site. By recycling D-aminoacyl-tRNA to D-amino acids and free tRNA molecules, this enzyme counteracts the toxicity associated with the formation of D-aminoacyl-tRNA entities in vivo and helps enforce protein L-homochirality.</text>
</comment>
<dbReference type="InterPro" id="IPR003732">
    <property type="entry name" value="Daa-tRNA_deacyls_DTD"/>
</dbReference>
<evidence type="ECO:0000256" key="1">
    <source>
        <dbReference type="ARBA" id="ARBA00009673"/>
    </source>
</evidence>
<gene>
    <name evidence="4" type="primary">dtd</name>
    <name evidence="5" type="ORF">GH807_00395</name>
</gene>
<dbReference type="Pfam" id="PF02580">
    <property type="entry name" value="Tyr_Deacylase"/>
    <property type="match status" value="1"/>
</dbReference>
<evidence type="ECO:0000256" key="4">
    <source>
        <dbReference type="HAMAP-Rule" id="MF_00518"/>
    </source>
</evidence>
<keyword evidence="4" id="KW-0694">RNA-binding</keyword>
<dbReference type="EC" id="3.1.1.96" evidence="4"/>
<reference evidence="5 6" key="1">
    <citation type="journal article" date="2020" name="mSystems">
        <title>Defining Genomic and Predicted Metabolic Features of the Acetobacterium Genus.</title>
        <authorList>
            <person name="Ross D.E."/>
            <person name="Marshall C.W."/>
            <person name="Gulliver D."/>
            <person name="May H.D."/>
            <person name="Norman R.S."/>
        </authorList>
    </citation>
    <scope>NUCLEOTIDE SEQUENCE [LARGE SCALE GENOMIC DNA]</scope>
    <source>
        <strain evidence="5 6">DSM 9173</strain>
    </source>
</reference>
<dbReference type="InterPro" id="IPR023509">
    <property type="entry name" value="DTD-like_sf"/>
</dbReference>
<keyword evidence="3 4" id="KW-0378">Hydrolase</keyword>
<dbReference type="PANTHER" id="PTHR10472:SF5">
    <property type="entry name" value="D-AMINOACYL-TRNA DEACYLASE 1"/>
    <property type="match status" value="1"/>
</dbReference>
<dbReference type="GO" id="GO:0051499">
    <property type="term" value="F:D-aminoacyl-tRNA deacylase activity"/>
    <property type="evidence" value="ECO:0007669"/>
    <property type="project" value="UniProtKB-EC"/>
</dbReference>
<evidence type="ECO:0000256" key="3">
    <source>
        <dbReference type="ARBA" id="ARBA00022801"/>
    </source>
</evidence>
<feature type="short sequence motif" description="Gly-cisPro motif, important for rejection of L-amino acids" evidence="4">
    <location>
        <begin position="138"/>
        <end position="139"/>
    </location>
</feature>
<proteinExistence type="inferred from homology"/>
<dbReference type="Gene3D" id="3.50.80.10">
    <property type="entry name" value="D-tyrosyl-tRNA(Tyr) deacylase"/>
    <property type="match status" value="1"/>
</dbReference>
<dbReference type="EC" id="3.1.1.-" evidence="4"/>
<dbReference type="NCBIfam" id="TIGR00256">
    <property type="entry name" value="D-aminoacyl-tRNA deacylase"/>
    <property type="match status" value="1"/>
</dbReference>
<comment type="caution">
    <text evidence="5">The sequence shown here is derived from an EMBL/GenBank/DDBJ whole genome shotgun (WGS) entry which is preliminary data.</text>
</comment>
<organism evidence="5 6">
    <name type="scientific">Acetobacterium tundrae</name>
    <dbReference type="NCBI Taxonomy" id="132932"/>
    <lineage>
        <taxon>Bacteria</taxon>
        <taxon>Bacillati</taxon>
        <taxon>Bacillota</taxon>
        <taxon>Clostridia</taxon>
        <taxon>Eubacteriales</taxon>
        <taxon>Eubacteriaceae</taxon>
        <taxon>Acetobacterium</taxon>
    </lineage>
</organism>
<evidence type="ECO:0000313" key="5">
    <source>
        <dbReference type="EMBL" id="MBC3795509.1"/>
    </source>
</evidence>
<dbReference type="Proteomes" id="UP000653358">
    <property type="component" value="Unassembled WGS sequence"/>
</dbReference>
<protein>
    <recommendedName>
        <fullName evidence="4">D-aminoacyl-tRNA deacylase</fullName>
        <shortName evidence="4">DTD</shortName>
        <ecNumber evidence="4">3.1.1.96</ecNumber>
    </recommendedName>
    <alternativeName>
        <fullName evidence="4">Gly-tRNA(Ala) deacylase</fullName>
        <ecNumber evidence="4">3.1.1.-</ecNumber>
    </alternativeName>
</protein>
<comment type="similarity">
    <text evidence="1 4">Belongs to the DTD family.</text>
</comment>
<comment type="catalytic activity">
    <reaction evidence="4">
        <text>glycyl-tRNA(Ala) + H2O = tRNA(Ala) + glycine + H(+)</text>
        <dbReference type="Rhea" id="RHEA:53744"/>
        <dbReference type="Rhea" id="RHEA-COMP:9657"/>
        <dbReference type="Rhea" id="RHEA-COMP:13640"/>
        <dbReference type="ChEBI" id="CHEBI:15377"/>
        <dbReference type="ChEBI" id="CHEBI:15378"/>
        <dbReference type="ChEBI" id="CHEBI:57305"/>
        <dbReference type="ChEBI" id="CHEBI:78442"/>
        <dbReference type="ChEBI" id="CHEBI:78522"/>
    </reaction>
</comment>
<name>A0ABR6WG74_9FIRM</name>
<keyword evidence="4" id="KW-0963">Cytoplasm</keyword>
<comment type="subunit">
    <text evidence="4">Homodimer.</text>
</comment>
<sequence>MRAVIQRVVSSEVRVNQESIGKIGYGMNVFLGIKSDDTEADMDYIIHKLVNLRIFDDTEGKMNLSILDIAGELLLVSQFTLYGDCRKGRRPGFTRSGSVEEAQKKYDVFVKKIREQPVKKVETGIFQAEMEVSIINDGPVTLLLDSEKQF</sequence>